<dbReference type="Proteomes" id="UP001168972">
    <property type="component" value="Unassembled WGS sequence"/>
</dbReference>
<gene>
    <name evidence="4" type="ORF">PV327_008156</name>
</gene>
<reference evidence="4" key="1">
    <citation type="journal article" date="2023" name="bioRxiv">
        <title>Scaffold-level genome assemblies of two parasitoid biocontrol wasps reveal the parthenogenesis mechanism and an associated novel virus.</title>
        <authorList>
            <person name="Inwood S."/>
            <person name="Skelly J."/>
            <person name="Guhlin J."/>
            <person name="Harrop T."/>
            <person name="Goldson S."/>
            <person name="Dearden P."/>
        </authorList>
    </citation>
    <scope>NUCLEOTIDE SEQUENCE</scope>
    <source>
        <strain evidence="4">Lincoln</strain>
        <tissue evidence="4">Whole body</tissue>
    </source>
</reference>
<evidence type="ECO:0000259" key="3">
    <source>
        <dbReference type="Pfam" id="PF13359"/>
    </source>
</evidence>
<comment type="caution">
    <text evidence="4">The sequence shown here is derived from an EMBL/GenBank/DDBJ whole genome shotgun (WGS) entry which is preliminary data.</text>
</comment>
<keyword evidence="5" id="KW-1185">Reference proteome</keyword>
<keyword evidence="2" id="KW-0479">Metal-binding</keyword>
<dbReference type="InterPro" id="IPR027806">
    <property type="entry name" value="HARBI1_dom"/>
</dbReference>
<evidence type="ECO:0000256" key="2">
    <source>
        <dbReference type="ARBA" id="ARBA00022723"/>
    </source>
</evidence>
<evidence type="ECO:0000256" key="1">
    <source>
        <dbReference type="ARBA" id="ARBA00001968"/>
    </source>
</evidence>
<dbReference type="PANTHER" id="PTHR23080">
    <property type="entry name" value="THAP DOMAIN PROTEIN"/>
    <property type="match status" value="1"/>
</dbReference>
<dbReference type="PANTHER" id="PTHR23080:SF141">
    <property type="entry name" value="TRANSPOSASE HELIX-TURN-HELIX DOMAIN-CONTAINING PROTEIN"/>
    <property type="match status" value="1"/>
</dbReference>
<evidence type="ECO:0000313" key="4">
    <source>
        <dbReference type="EMBL" id="KAK0161738.1"/>
    </source>
</evidence>
<evidence type="ECO:0000313" key="5">
    <source>
        <dbReference type="Proteomes" id="UP001168972"/>
    </source>
</evidence>
<comment type="cofactor">
    <cofactor evidence="1">
        <name>a divalent metal cation</name>
        <dbReference type="ChEBI" id="CHEBI:60240"/>
    </cofactor>
</comment>
<organism evidence="4 5">
    <name type="scientific">Microctonus hyperodae</name>
    <name type="common">Parasitoid wasp</name>
    <dbReference type="NCBI Taxonomy" id="165561"/>
    <lineage>
        <taxon>Eukaryota</taxon>
        <taxon>Metazoa</taxon>
        <taxon>Ecdysozoa</taxon>
        <taxon>Arthropoda</taxon>
        <taxon>Hexapoda</taxon>
        <taxon>Insecta</taxon>
        <taxon>Pterygota</taxon>
        <taxon>Neoptera</taxon>
        <taxon>Endopterygota</taxon>
        <taxon>Hymenoptera</taxon>
        <taxon>Apocrita</taxon>
        <taxon>Ichneumonoidea</taxon>
        <taxon>Braconidae</taxon>
        <taxon>Euphorinae</taxon>
        <taxon>Microctonus</taxon>
    </lineage>
</organism>
<sequence>MIMMEFLKKEINIDERTHQEVSQRQEQKSETDVEKKIINIKSADLEASPVKEYTVEELIDEKSELQTKAVNAVDSIVKKLMQTGIEGKQCDDCQINIVGHEAYEPVMIDSASGPLNSIHSATEEVGVQVNGDFKVIFSDLISNESDLVALCNIESFNTLNELTKLMDEIYPMKKKWLISTRDCIVMTTAKLKLDIPFEALSILFGKVTKKSISIIFYDTLQKLASILSSCVSRVCKEEIMNNMPKCFEDFQRVTTILNCTEICIQQPKCSKCRDKFYSHYKQEYTVKFMTEVTPGGLIVNISKSFGGEASNKAIFNYTDTLRHLCRDEDEIIADAGFLIEEECEEKGIKLHRLVFLGQEKQLSENDALKNKKIAEAKVYIERMNTLLIKRFKILENKLPWYMINYIDDIFVTCCGLTNLSSPILSDDEFL</sequence>
<dbReference type="AlphaFoldDB" id="A0AA39KGM9"/>
<accession>A0AA39KGM9</accession>
<dbReference type="Pfam" id="PF13359">
    <property type="entry name" value="DDE_Tnp_4"/>
    <property type="match status" value="1"/>
</dbReference>
<reference evidence="4" key="2">
    <citation type="submission" date="2023-03" db="EMBL/GenBank/DDBJ databases">
        <authorList>
            <person name="Inwood S.N."/>
            <person name="Skelly J.G."/>
            <person name="Guhlin J."/>
            <person name="Harrop T.W.R."/>
            <person name="Goldson S.G."/>
            <person name="Dearden P.K."/>
        </authorList>
    </citation>
    <scope>NUCLEOTIDE SEQUENCE</scope>
    <source>
        <strain evidence="4">Lincoln</strain>
        <tissue evidence="4">Whole body</tissue>
    </source>
</reference>
<dbReference type="EMBL" id="JAQQBR010001834">
    <property type="protein sequence ID" value="KAK0161738.1"/>
    <property type="molecule type" value="Genomic_DNA"/>
</dbReference>
<dbReference type="GO" id="GO:0046872">
    <property type="term" value="F:metal ion binding"/>
    <property type="evidence" value="ECO:0007669"/>
    <property type="project" value="UniProtKB-KW"/>
</dbReference>
<feature type="domain" description="DDE Tnp4" evidence="3">
    <location>
        <begin position="258"/>
        <end position="418"/>
    </location>
</feature>
<proteinExistence type="predicted"/>
<name>A0AA39KGM9_MICHY</name>
<protein>
    <recommendedName>
        <fullName evidence="3">DDE Tnp4 domain-containing protein</fullName>
    </recommendedName>
</protein>